<evidence type="ECO:0000256" key="1">
    <source>
        <dbReference type="ARBA" id="ARBA00023025"/>
    </source>
</evidence>
<proteinExistence type="predicted"/>
<dbReference type="CDD" id="cd21059">
    <property type="entry name" value="LciA-like"/>
    <property type="match status" value="1"/>
</dbReference>
<organism evidence="2 3">
    <name type="scientific">Streptococcus mitis</name>
    <dbReference type="NCBI Taxonomy" id="28037"/>
    <lineage>
        <taxon>Bacteria</taxon>
        <taxon>Bacillati</taxon>
        <taxon>Bacillota</taxon>
        <taxon>Bacilli</taxon>
        <taxon>Lactobacillales</taxon>
        <taxon>Streptococcaceae</taxon>
        <taxon>Streptococcus</taxon>
        <taxon>Streptococcus mitis group</taxon>
    </lineage>
</organism>
<protein>
    <submittedName>
        <fullName evidence="2">Enterocin A Immunity</fullName>
    </submittedName>
</protein>
<reference evidence="2 3" key="1">
    <citation type="submission" date="2015-02" db="EMBL/GenBank/DDBJ databases">
        <title>Evolution of amylase-binding proteins of oral streptococcal species.</title>
        <authorList>
            <person name="Haase E.M."/>
        </authorList>
    </citation>
    <scope>NUCLEOTIDE SEQUENCE [LARGE SCALE GENOMIC DNA]</scope>
    <source>
        <strain evidence="2 3">SK137</strain>
    </source>
</reference>
<dbReference type="InterPro" id="IPR015046">
    <property type="entry name" value="LciA_Immunity-like"/>
</dbReference>
<dbReference type="Gene3D" id="1.20.1440.50">
    <property type="entry name" value="Ta0600-like"/>
    <property type="match status" value="1"/>
</dbReference>
<comment type="caution">
    <text evidence="2">The sequence shown here is derived from an EMBL/GenBank/DDBJ whole genome shotgun (WGS) entry which is preliminary data.</text>
</comment>
<dbReference type="Pfam" id="PF08951">
    <property type="entry name" value="EntA_Immun"/>
    <property type="match status" value="1"/>
</dbReference>
<accession>A0A081PY55</accession>
<sequence length="99" mass="11394">MDKRTEEILNKVYNLILDTEIHKNERDILLRYKTLLENTNNEQRVVMELAEALRQQAVSGIHSQKSLSPKVATFYKEIATYGELSKNLAQGLISFGITR</sequence>
<evidence type="ECO:0000313" key="2">
    <source>
        <dbReference type="EMBL" id="KJQ73427.1"/>
    </source>
</evidence>
<name>A0A081PY55_STRMT</name>
<evidence type="ECO:0000313" key="3">
    <source>
        <dbReference type="Proteomes" id="UP000033415"/>
    </source>
</evidence>
<dbReference type="PATRIC" id="fig|28037.100.peg.1338"/>
<dbReference type="InterPro" id="IPR023130">
    <property type="entry name" value="Ta0600-like_sf"/>
</dbReference>
<dbReference type="EMBL" id="JYGQ01000001">
    <property type="protein sequence ID" value="KJQ73427.1"/>
    <property type="molecule type" value="Genomic_DNA"/>
</dbReference>
<dbReference type="Proteomes" id="UP000033415">
    <property type="component" value="Unassembled WGS sequence"/>
</dbReference>
<gene>
    <name evidence="2" type="ORF">TZ91_01036</name>
</gene>
<dbReference type="RefSeq" id="WP_033687183.1">
    <property type="nucleotide sequence ID" value="NZ_JYGQ01000001.1"/>
</dbReference>
<dbReference type="GO" id="GO:0030153">
    <property type="term" value="P:bacteriocin immunity"/>
    <property type="evidence" value="ECO:0007669"/>
    <property type="project" value="UniProtKB-KW"/>
</dbReference>
<keyword evidence="1" id="KW-0079">Bacteriocin immunity</keyword>
<dbReference type="AlphaFoldDB" id="A0A081PY55"/>